<protein>
    <submittedName>
        <fullName evidence="2">Uncharacterized protein</fullName>
    </submittedName>
</protein>
<dbReference type="Proteomes" id="UP000187181">
    <property type="component" value="Unassembled WGS sequence"/>
</dbReference>
<sequence length="204" mass="23302">MNDLLTIITNEKKSLLRGFLVVFVLVFPFTFLPALFRQQAPSESFSQLIPEKVLVAAFIAVGIIVLLLLNNYEKLLRKKRLYDSPAFTSLRFNGAVEGYNAIVKEISTYLFGKVGDYFFRVNIVNPKHDNVQIELSPLIHVGQNQDLLDRLLHELQLKENLYLSRIIILSEDELQQSDVIKNELLRLSEELSRLGVVPMTVEGN</sequence>
<feature type="transmembrane region" description="Helical" evidence="1">
    <location>
        <begin position="15"/>
        <end position="33"/>
    </location>
</feature>
<dbReference type="AlphaFoldDB" id="A0A1R3X6U9"/>
<keyword evidence="1" id="KW-0812">Transmembrane</keyword>
<dbReference type="STRING" id="1317125.SAMN05444128_1625"/>
<evidence type="ECO:0000256" key="1">
    <source>
        <dbReference type="SAM" id="Phobius"/>
    </source>
</evidence>
<keyword evidence="3" id="KW-1185">Reference proteome</keyword>
<name>A0A1R3X6U9_9BACT</name>
<dbReference type="OrthoDB" id="852723at2"/>
<proteinExistence type="predicted"/>
<feature type="transmembrane region" description="Helical" evidence="1">
    <location>
        <begin position="53"/>
        <end position="72"/>
    </location>
</feature>
<keyword evidence="1" id="KW-1133">Transmembrane helix</keyword>
<accession>A0A1R3X6U9</accession>
<gene>
    <name evidence="2" type="ORF">SAMN05444128_1625</name>
</gene>
<reference evidence="3" key="1">
    <citation type="submission" date="2017-01" db="EMBL/GenBank/DDBJ databases">
        <authorList>
            <person name="Varghese N."/>
            <person name="Submissions S."/>
        </authorList>
    </citation>
    <scope>NUCLEOTIDE SEQUENCE [LARGE SCALE GENOMIC DNA]</scope>
    <source>
        <strain evidence="3">LP100</strain>
    </source>
</reference>
<organism evidence="2 3">
    <name type="scientific">Pontibacter indicus</name>
    <dbReference type="NCBI Taxonomy" id="1317125"/>
    <lineage>
        <taxon>Bacteria</taxon>
        <taxon>Pseudomonadati</taxon>
        <taxon>Bacteroidota</taxon>
        <taxon>Cytophagia</taxon>
        <taxon>Cytophagales</taxon>
        <taxon>Hymenobacteraceae</taxon>
        <taxon>Pontibacter</taxon>
    </lineage>
</organism>
<dbReference type="RefSeq" id="WP_076667281.1">
    <property type="nucleotide sequence ID" value="NZ_FTPP01000001.1"/>
</dbReference>
<keyword evidence="1" id="KW-0472">Membrane</keyword>
<dbReference type="EMBL" id="FTPP01000001">
    <property type="protein sequence ID" value="SIT85920.1"/>
    <property type="molecule type" value="Genomic_DNA"/>
</dbReference>
<evidence type="ECO:0000313" key="2">
    <source>
        <dbReference type="EMBL" id="SIT85920.1"/>
    </source>
</evidence>
<evidence type="ECO:0000313" key="3">
    <source>
        <dbReference type="Proteomes" id="UP000187181"/>
    </source>
</evidence>